<dbReference type="EMBL" id="GL378361">
    <property type="protein sequence ID" value="EFJ44893.1"/>
    <property type="molecule type" value="Genomic_DNA"/>
</dbReference>
<gene>
    <name evidence="2" type="ORF">VOLCADRAFT_94954</name>
</gene>
<dbReference type="AlphaFoldDB" id="D8U678"/>
<feature type="region of interest" description="Disordered" evidence="1">
    <location>
        <begin position="82"/>
        <end position="216"/>
    </location>
</feature>
<proteinExistence type="predicted"/>
<dbReference type="GeneID" id="9626037"/>
<evidence type="ECO:0000256" key="1">
    <source>
        <dbReference type="SAM" id="MobiDB-lite"/>
    </source>
</evidence>
<reference evidence="2 3" key="1">
    <citation type="journal article" date="2010" name="Science">
        <title>Genomic analysis of organismal complexity in the multicellular green alga Volvox carteri.</title>
        <authorList>
            <person name="Prochnik S.E."/>
            <person name="Umen J."/>
            <person name="Nedelcu A.M."/>
            <person name="Hallmann A."/>
            <person name="Miller S.M."/>
            <person name="Nishii I."/>
            <person name="Ferris P."/>
            <person name="Kuo A."/>
            <person name="Mitros T."/>
            <person name="Fritz-Laylin L.K."/>
            <person name="Hellsten U."/>
            <person name="Chapman J."/>
            <person name="Simakov O."/>
            <person name="Rensing S.A."/>
            <person name="Terry A."/>
            <person name="Pangilinan J."/>
            <person name="Kapitonov V."/>
            <person name="Jurka J."/>
            <person name="Salamov A."/>
            <person name="Shapiro H."/>
            <person name="Schmutz J."/>
            <person name="Grimwood J."/>
            <person name="Lindquist E."/>
            <person name="Lucas S."/>
            <person name="Grigoriev I.V."/>
            <person name="Schmitt R."/>
            <person name="Kirk D."/>
            <person name="Rokhsar D.S."/>
        </authorList>
    </citation>
    <scope>NUCLEOTIDE SEQUENCE [LARGE SCALE GENOMIC DNA]</scope>
    <source>
        <strain evidence="3">f. Nagariensis / Eve</strain>
    </source>
</reference>
<organism evidence="3">
    <name type="scientific">Volvox carteri f. nagariensis</name>
    <dbReference type="NCBI Taxonomy" id="3068"/>
    <lineage>
        <taxon>Eukaryota</taxon>
        <taxon>Viridiplantae</taxon>
        <taxon>Chlorophyta</taxon>
        <taxon>core chlorophytes</taxon>
        <taxon>Chlorophyceae</taxon>
        <taxon>CS clade</taxon>
        <taxon>Chlamydomonadales</taxon>
        <taxon>Volvocaceae</taxon>
        <taxon>Volvox</taxon>
    </lineage>
</organism>
<evidence type="ECO:0000313" key="2">
    <source>
        <dbReference type="EMBL" id="EFJ44893.1"/>
    </source>
</evidence>
<dbReference type="KEGG" id="vcn:VOLCADRAFT_94954"/>
<feature type="region of interest" description="Disordered" evidence="1">
    <location>
        <begin position="1"/>
        <end position="22"/>
    </location>
</feature>
<dbReference type="RefSeq" id="XP_002954176.1">
    <property type="nucleotide sequence ID" value="XM_002954130.1"/>
</dbReference>
<evidence type="ECO:0000313" key="3">
    <source>
        <dbReference type="Proteomes" id="UP000001058"/>
    </source>
</evidence>
<dbReference type="Proteomes" id="UP000001058">
    <property type="component" value="Unassembled WGS sequence"/>
</dbReference>
<protein>
    <submittedName>
        <fullName evidence="2">Uncharacterized protein</fullName>
    </submittedName>
</protein>
<accession>D8U678</accession>
<feature type="compositionally biased region" description="Low complexity" evidence="1">
    <location>
        <begin position="88"/>
        <end position="101"/>
    </location>
</feature>
<keyword evidence="3" id="KW-1185">Reference proteome</keyword>
<name>D8U678_VOLCA</name>
<dbReference type="InParanoid" id="D8U678"/>
<sequence>MIGKLIRRQEVPASSRTDPFPAVMPAPSGSAWLLTPVAAPTAWVAPDGGLLWTEPPMVPVLSQLVATPAGPVWVPITHPPVQPRPVWGSPGSTTGAGTASARPSPTSRAGQPFCRASGGRTTGRSAAHSGRNQPQSRRRSRQPQGPFASYELQGPSVPYELQGPQVPYESQGPSVPYEPLGPSVPYELQGSQVPYELQGPSAPYEMQGPTSRRVHP</sequence>